<protein>
    <submittedName>
        <fullName evidence="1">Uncharacterized protein</fullName>
    </submittedName>
</protein>
<evidence type="ECO:0000313" key="1">
    <source>
        <dbReference type="EMBL" id="GAA3921396.1"/>
    </source>
</evidence>
<dbReference type="RefSeq" id="WP_345283350.1">
    <property type="nucleotide sequence ID" value="NZ_BAABAJ010000009.1"/>
</dbReference>
<gene>
    <name evidence="1" type="ORF">GCM10022244_33300</name>
</gene>
<proteinExistence type="predicted"/>
<reference evidence="2" key="1">
    <citation type="journal article" date="2019" name="Int. J. Syst. Evol. Microbiol.">
        <title>The Global Catalogue of Microorganisms (GCM) 10K type strain sequencing project: providing services to taxonomists for standard genome sequencing and annotation.</title>
        <authorList>
            <consortium name="The Broad Institute Genomics Platform"/>
            <consortium name="The Broad Institute Genome Sequencing Center for Infectious Disease"/>
            <person name="Wu L."/>
            <person name="Ma J."/>
        </authorList>
    </citation>
    <scope>NUCLEOTIDE SEQUENCE [LARGE SCALE GENOMIC DNA]</scope>
    <source>
        <strain evidence="2">JCM 16956</strain>
    </source>
</reference>
<organism evidence="1 2">
    <name type="scientific">Streptomyces gulbargensis</name>
    <dbReference type="NCBI Taxonomy" id="364901"/>
    <lineage>
        <taxon>Bacteria</taxon>
        <taxon>Bacillati</taxon>
        <taxon>Actinomycetota</taxon>
        <taxon>Actinomycetes</taxon>
        <taxon>Kitasatosporales</taxon>
        <taxon>Streptomycetaceae</taxon>
        <taxon>Streptomyces</taxon>
    </lineage>
</organism>
<keyword evidence="2" id="KW-1185">Reference proteome</keyword>
<accession>A0ABP7MEK6</accession>
<comment type="caution">
    <text evidence="1">The sequence shown here is derived from an EMBL/GenBank/DDBJ whole genome shotgun (WGS) entry which is preliminary data.</text>
</comment>
<name>A0ABP7MEK6_9ACTN</name>
<dbReference type="Proteomes" id="UP001501000">
    <property type="component" value="Unassembled WGS sequence"/>
</dbReference>
<dbReference type="EMBL" id="BAABAJ010000009">
    <property type="protein sequence ID" value="GAA3921396.1"/>
    <property type="molecule type" value="Genomic_DNA"/>
</dbReference>
<evidence type="ECO:0000313" key="2">
    <source>
        <dbReference type="Proteomes" id="UP001501000"/>
    </source>
</evidence>
<sequence>MGRARVRRLTVDGQVWLWNVGHTHPGCRTYLTLRRVEARHSALRLVFRDEPGRIVAGFPMGMGEVAAVDGGHLNLHEPGVVRRFLDLAAARGLLPVAHGAREVDGWPLFDALTGAGRG</sequence>